<gene>
    <name evidence="1" type="ORF">SADO_16228</name>
</gene>
<comment type="caution">
    <text evidence="1">The sequence shown here is derived from an EMBL/GenBank/DDBJ whole genome shotgun (WGS) entry which is preliminary data.</text>
</comment>
<dbReference type="Pfam" id="PF16867">
    <property type="entry name" value="DMSP_lyase"/>
    <property type="match status" value="1"/>
</dbReference>
<evidence type="ECO:0000313" key="1">
    <source>
        <dbReference type="EMBL" id="MES1930807.1"/>
    </source>
</evidence>
<name>A0ABV2B5D5_9GAMM</name>
<proteinExistence type="predicted"/>
<evidence type="ECO:0008006" key="3">
    <source>
        <dbReference type="Google" id="ProtNLM"/>
    </source>
</evidence>
<dbReference type="Proteomes" id="UP001460888">
    <property type="component" value="Unassembled WGS sequence"/>
</dbReference>
<evidence type="ECO:0000313" key="2">
    <source>
        <dbReference type="Proteomes" id="UP001460888"/>
    </source>
</evidence>
<keyword evidence="2" id="KW-1185">Reference proteome</keyword>
<dbReference type="InterPro" id="IPR031723">
    <property type="entry name" value="DMSP_lyase"/>
</dbReference>
<organism evidence="1 2">
    <name type="scientific">Salinisphaera dokdonensis CL-ES53</name>
    <dbReference type="NCBI Taxonomy" id="1304272"/>
    <lineage>
        <taxon>Bacteria</taxon>
        <taxon>Pseudomonadati</taxon>
        <taxon>Pseudomonadota</taxon>
        <taxon>Gammaproteobacteria</taxon>
        <taxon>Salinisphaerales</taxon>
        <taxon>Salinisphaeraceae</taxon>
        <taxon>Salinisphaera</taxon>
    </lineage>
</organism>
<accession>A0ABV2B5D5</accession>
<dbReference type="InterPro" id="IPR014710">
    <property type="entry name" value="RmlC-like_jellyroll"/>
</dbReference>
<dbReference type="EMBL" id="APND01000006">
    <property type="protein sequence ID" value="MES1930807.1"/>
    <property type="molecule type" value="Genomic_DNA"/>
</dbReference>
<protein>
    <recommendedName>
        <fullName evidence="3">Dimethlysulfonioproprionate lyase DddL</fullName>
    </recommendedName>
</protein>
<dbReference type="RefSeq" id="WP_353113376.1">
    <property type="nucleotide sequence ID" value="NZ_APND01000006.1"/>
</dbReference>
<sequence>MGTLSVHIDWHYLLRELWQAYRFGSAGGSKPIRAHLKDVRNRLNAEMLTDPQVVELEPQRLPVTDWLGRALDQGTQAPTASLVRSVARIAPTLSWRYGYDRVPRGLRNKYAFAEIMGPSGPVVSERLILDLVMLAPSCTYPSHAHDGITESYLCLSGTLSENDVGVYAPGSLLYNPPNHMHRITTGDFEPVLLAYAWAGERDKLIGQKMSFSRKLSSP</sequence>
<dbReference type="Gene3D" id="2.60.120.10">
    <property type="entry name" value="Jelly Rolls"/>
    <property type="match status" value="1"/>
</dbReference>
<dbReference type="InterPro" id="IPR011051">
    <property type="entry name" value="RmlC_Cupin_sf"/>
</dbReference>
<reference evidence="1 2" key="1">
    <citation type="submission" date="2013-03" db="EMBL/GenBank/DDBJ databases">
        <title>Salinisphaera dokdonensis CL-ES53 Genome Sequencing.</title>
        <authorList>
            <person name="Li C."/>
            <person name="Lai Q."/>
            <person name="Shao Z."/>
        </authorList>
    </citation>
    <scope>NUCLEOTIDE SEQUENCE [LARGE SCALE GENOMIC DNA]</scope>
    <source>
        <strain evidence="1 2">CL-ES53</strain>
    </source>
</reference>
<dbReference type="SUPFAM" id="SSF51182">
    <property type="entry name" value="RmlC-like cupins"/>
    <property type="match status" value="1"/>
</dbReference>